<gene>
    <name evidence="2" type="ORF">PPSIR1_10800</name>
</gene>
<dbReference type="EMBL" id="ABCS01000023">
    <property type="protein sequence ID" value="EDM79086.1"/>
    <property type="molecule type" value="Genomic_DNA"/>
</dbReference>
<keyword evidence="3" id="KW-1185">Reference proteome</keyword>
<organism evidence="2 3">
    <name type="scientific">Plesiocystis pacifica SIR-1</name>
    <dbReference type="NCBI Taxonomy" id="391625"/>
    <lineage>
        <taxon>Bacteria</taxon>
        <taxon>Pseudomonadati</taxon>
        <taxon>Myxococcota</taxon>
        <taxon>Polyangia</taxon>
        <taxon>Nannocystales</taxon>
        <taxon>Nannocystaceae</taxon>
        <taxon>Plesiocystis</taxon>
    </lineage>
</organism>
<accession>A6G4Z4</accession>
<name>A6G4Z4_9BACT</name>
<reference evidence="2 3" key="1">
    <citation type="submission" date="2007-06" db="EMBL/GenBank/DDBJ databases">
        <authorList>
            <person name="Shimkets L."/>
            <person name="Ferriera S."/>
            <person name="Johnson J."/>
            <person name="Kravitz S."/>
            <person name="Beeson K."/>
            <person name="Sutton G."/>
            <person name="Rogers Y.-H."/>
            <person name="Friedman R."/>
            <person name="Frazier M."/>
            <person name="Venter J.C."/>
        </authorList>
    </citation>
    <scope>NUCLEOTIDE SEQUENCE [LARGE SCALE GENOMIC DNA]</scope>
    <source>
        <strain evidence="2 3">SIR-1</strain>
    </source>
</reference>
<evidence type="ECO:0000313" key="3">
    <source>
        <dbReference type="Proteomes" id="UP000005801"/>
    </source>
</evidence>
<protein>
    <submittedName>
        <fullName evidence="2">Uncharacterized protein</fullName>
    </submittedName>
</protein>
<evidence type="ECO:0000256" key="1">
    <source>
        <dbReference type="SAM" id="MobiDB-lite"/>
    </source>
</evidence>
<sequence length="253" mass="27811">MHRLHLPIHEPCHENWDAMDRESDARRFCDVCTKEVHDLSSMTERQARKVLKVESAKGRVCVRYRTQRDGGILFRTETTAAPSLWQATLAAASMALVMLTGCADVEPSEILDDKCVYERGPLSFELARGQGTCPAAEELEMMGDVAVPEEVMGKIAVDPEPTEPDPEPVMGEAPTEEPCDSSDKPEDPEVPAVQGEIEMMGDVAYEPDPPEPKPEKDHVRMGKIAAPVDPDVPADPDASKLEFAPDPDGPRRL</sequence>
<evidence type="ECO:0000313" key="2">
    <source>
        <dbReference type="EMBL" id="EDM79086.1"/>
    </source>
</evidence>
<dbReference type="STRING" id="391625.PPSIR1_10800"/>
<dbReference type="OrthoDB" id="9814057at2"/>
<dbReference type="AlphaFoldDB" id="A6G4Z4"/>
<proteinExistence type="predicted"/>
<feature type="compositionally biased region" description="Basic and acidic residues" evidence="1">
    <location>
        <begin position="210"/>
        <end position="220"/>
    </location>
</feature>
<dbReference type="Proteomes" id="UP000005801">
    <property type="component" value="Unassembled WGS sequence"/>
</dbReference>
<feature type="region of interest" description="Disordered" evidence="1">
    <location>
        <begin position="156"/>
        <end position="253"/>
    </location>
</feature>
<comment type="caution">
    <text evidence="2">The sequence shown here is derived from an EMBL/GenBank/DDBJ whole genome shotgun (WGS) entry which is preliminary data.</text>
</comment>
<dbReference type="RefSeq" id="WP_006971793.1">
    <property type="nucleotide sequence ID" value="NZ_ABCS01000023.1"/>
</dbReference>